<sequence>MNKTNQLLIDLDEEYIAKCTRAPYFPIVAKRAKGVIVEDVEGREYIDLISSACVLNTGYNHDEVVKSVKEQIDKYIHFANDYFYTEPQIQLSKELVEITPGEFKKKVIFGFSGSDSIDSAIKAARAYTGRSKIISFIGSYHGSTYGAISISAIDLNMKRKIGPLLPEVFHLKYPLSTEMKDFESEEDFSKRKFLEFEENFKYYIPAEEVAAVFIEPIIGDLGLIAPPKIFMKLLRKFCDENGILLVADEIQQGFGRTGKWFSIEHFEVVPDLVVMGKAMASGFPMSAVVGREEVIDSIAMPGQLFTLQGNAVTAAAALSTIKVIREENLLKRATDVGSYIVKRFNDIAKNTSIIKDIRGWGLTIGVELFDEKKIIPSVNLVKKICYRCFEKGLILIYLGGNTLRVQPPLIISDLEIKEAMDKIEEVFREYEQGEIPDSILNEIKGW</sequence>
<dbReference type="EMBL" id="RLIH01000002">
    <property type="protein sequence ID" value="RVU55620.1"/>
    <property type="molecule type" value="Genomic_DNA"/>
</dbReference>
<dbReference type="PANTHER" id="PTHR11986:SF58">
    <property type="entry name" value="LEUCINE_METHIONINE RACEMASE"/>
    <property type="match status" value="1"/>
</dbReference>
<evidence type="ECO:0000256" key="3">
    <source>
        <dbReference type="ARBA" id="ARBA00022898"/>
    </source>
</evidence>
<dbReference type="Gene3D" id="3.40.640.10">
    <property type="entry name" value="Type I PLP-dependent aspartate aminotransferase-like (Major domain)"/>
    <property type="match status" value="1"/>
</dbReference>
<evidence type="ECO:0000256" key="4">
    <source>
        <dbReference type="RuleBase" id="RU003560"/>
    </source>
</evidence>
<evidence type="ECO:0000313" key="6">
    <source>
        <dbReference type="Proteomes" id="UP000288812"/>
    </source>
</evidence>
<dbReference type="InterPro" id="IPR015421">
    <property type="entry name" value="PyrdxlP-dep_Trfase_major"/>
</dbReference>
<dbReference type="GO" id="GO:0030170">
    <property type="term" value="F:pyridoxal phosphate binding"/>
    <property type="evidence" value="ECO:0007669"/>
    <property type="project" value="InterPro"/>
</dbReference>
<reference evidence="5 6" key="1">
    <citation type="submission" date="2018-11" db="EMBL/GenBank/DDBJ databases">
        <title>Genome sequencing and assembly of Anaerosphaera sp. nov., GS7-6-2.</title>
        <authorList>
            <person name="Rettenmaier R."/>
            <person name="Liebl W."/>
            <person name="Zverlov V."/>
        </authorList>
    </citation>
    <scope>NUCLEOTIDE SEQUENCE [LARGE SCALE GENOMIC DNA]</scope>
    <source>
        <strain evidence="5 6">GS7-6-2</strain>
    </source>
</reference>
<comment type="similarity">
    <text evidence="2 4">Belongs to the class-III pyridoxal-phosphate-dependent aminotransferase family.</text>
</comment>
<keyword evidence="3 4" id="KW-0663">Pyridoxal phosphate</keyword>
<dbReference type="Gene3D" id="3.90.1150.10">
    <property type="entry name" value="Aspartate Aminotransferase, domain 1"/>
    <property type="match status" value="1"/>
</dbReference>
<dbReference type="PIRSF" id="PIRSF000521">
    <property type="entry name" value="Transaminase_4ab_Lys_Orn"/>
    <property type="match status" value="1"/>
</dbReference>
<keyword evidence="5" id="KW-0032">Aminotransferase</keyword>
<dbReference type="CDD" id="cd00610">
    <property type="entry name" value="OAT_like"/>
    <property type="match status" value="1"/>
</dbReference>
<dbReference type="PROSITE" id="PS00600">
    <property type="entry name" value="AA_TRANSFER_CLASS_3"/>
    <property type="match status" value="1"/>
</dbReference>
<gene>
    <name evidence="5" type="ORF">EF514_02500</name>
</gene>
<dbReference type="OrthoDB" id="9801052at2"/>
<dbReference type="AlphaFoldDB" id="A0A437S926"/>
<keyword evidence="6" id="KW-1185">Reference proteome</keyword>
<dbReference type="InterPro" id="IPR049704">
    <property type="entry name" value="Aminotrans_3_PPA_site"/>
</dbReference>
<dbReference type="PANTHER" id="PTHR11986">
    <property type="entry name" value="AMINOTRANSFERASE CLASS III"/>
    <property type="match status" value="1"/>
</dbReference>
<keyword evidence="5" id="KW-0808">Transferase</keyword>
<organism evidence="5 6">
    <name type="scientific">Anaerosphaera multitolerans</name>
    <dbReference type="NCBI Taxonomy" id="2487351"/>
    <lineage>
        <taxon>Bacteria</taxon>
        <taxon>Bacillati</taxon>
        <taxon>Bacillota</taxon>
        <taxon>Tissierellia</taxon>
        <taxon>Tissierellales</taxon>
        <taxon>Peptoniphilaceae</taxon>
        <taxon>Anaerosphaera</taxon>
    </lineage>
</organism>
<comment type="cofactor">
    <cofactor evidence="1">
        <name>pyridoxal 5'-phosphate</name>
        <dbReference type="ChEBI" id="CHEBI:597326"/>
    </cofactor>
</comment>
<dbReference type="InterPro" id="IPR015424">
    <property type="entry name" value="PyrdxlP-dep_Trfase"/>
</dbReference>
<dbReference type="InterPro" id="IPR015422">
    <property type="entry name" value="PyrdxlP-dep_Trfase_small"/>
</dbReference>
<evidence type="ECO:0000313" key="5">
    <source>
        <dbReference type="EMBL" id="RVU55620.1"/>
    </source>
</evidence>
<evidence type="ECO:0000256" key="1">
    <source>
        <dbReference type="ARBA" id="ARBA00001933"/>
    </source>
</evidence>
<dbReference type="Proteomes" id="UP000288812">
    <property type="component" value="Unassembled WGS sequence"/>
</dbReference>
<proteinExistence type="inferred from homology"/>
<dbReference type="GO" id="GO:0008483">
    <property type="term" value="F:transaminase activity"/>
    <property type="evidence" value="ECO:0007669"/>
    <property type="project" value="UniProtKB-KW"/>
</dbReference>
<dbReference type="GO" id="GO:0042802">
    <property type="term" value="F:identical protein binding"/>
    <property type="evidence" value="ECO:0007669"/>
    <property type="project" value="TreeGrafter"/>
</dbReference>
<dbReference type="InterPro" id="IPR050103">
    <property type="entry name" value="Class-III_PLP-dep_AT"/>
</dbReference>
<dbReference type="SUPFAM" id="SSF53383">
    <property type="entry name" value="PLP-dependent transferases"/>
    <property type="match status" value="1"/>
</dbReference>
<dbReference type="InterPro" id="IPR005814">
    <property type="entry name" value="Aminotrans_3"/>
</dbReference>
<comment type="caution">
    <text evidence="5">The sequence shown here is derived from an EMBL/GenBank/DDBJ whole genome shotgun (WGS) entry which is preliminary data.</text>
</comment>
<evidence type="ECO:0000256" key="2">
    <source>
        <dbReference type="ARBA" id="ARBA00008954"/>
    </source>
</evidence>
<accession>A0A437S926</accession>
<name>A0A437S926_9FIRM</name>
<dbReference type="Pfam" id="PF00202">
    <property type="entry name" value="Aminotran_3"/>
    <property type="match status" value="1"/>
</dbReference>
<protein>
    <submittedName>
        <fullName evidence="5">Aminotransferase class III-fold pyridoxal phosphate-dependent enzyme</fullName>
    </submittedName>
</protein>
<dbReference type="RefSeq" id="WP_127723481.1">
    <property type="nucleotide sequence ID" value="NZ_RLIH01000002.1"/>
</dbReference>
<dbReference type="FunFam" id="3.40.640.10:FF:000004">
    <property type="entry name" value="Acetylornithine aminotransferase"/>
    <property type="match status" value="1"/>
</dbReference>